<comment type="catalytic activity">
    <reaction evidence="5">
        <text>glycyl-tRNA(Gly) + acetyl-CoA = N-acetylglycyl-tRNA(Gly) + CoA + H(+)</text>
        <dbReference type="Rhea" id="RHEA:81867"/>
        <dbReference type="Rhea" id="RHEA-COMP:9683"/>
        <dbReference type="Rhea" id="RHEA-COMP:19766"/>
        <dbReference type="ChEBI" id="CHEBI:15378"/>
        <dbReference type="ChEBI" id="CHEBI:57287"/>
        <dbReference type="ChEBI" id="CHEBI:57288"/>
        <dbReference type="ChEBI" id="CHEBI:78522"/>
        <dbReference type="ChEBI" id="CHEBI:232036"/>
    </reaction>
</comment>
<proteinExistence type="predicted"/>
<comment type="caution">
    <text evidence="7">The sequence shown here is derived from an EMBL/GenBank/DDBJ whole genome shotgun (WGS) entry which is preliminary data.</text>
</comment>
<organism evidence="7 8">
    <name type="scientific">Paucihalobacter ruber</name>
    <dbReference type="NCBI Taxonomy" id="2567861"/>
    <lineage>
        <taxon>Bacteria</taxon>
        <taxon>Pseudomonadati</taxon>
        <taxon>Bacteroidota</taxon>
        <taxon>Flavobacteriia</taxon>
        <taxon>Flavobacteriales</taxon>
        <taxon>Flavobacteriaceae</taxon>
        <taxon>Paucihalobacter</taxon>
    </lineage>
</organism>
<gene>
    <name evidence="7" type="ORF">FJ651_07110</name>
</gene>
<reference evidence="7 8" key="1">
    <citation type="submission" date="2019-06" db="EMBL/GenBank/DDBJ databases">
        <title>Flavobacteriaceae Paucihalobacterium erythroidium CWB-1, complete genome.</title>
        <authorList>
            <person name="Wu S."/>
        </authorList>
    </citation>
    <scope>NUCLEOTIDE SEQUENCE [LARGE SCALE GENOMIC DNA]</scope>
    <source>
        <strain evidence="7 8">CWB-1</strain>
    </source>
</reference>
<dbReference type="PANTHER" id="PTHR36449">
    <property type="entry name" value="ACETYLTRANSFERASE-RELATED"/>
    <property type="match status" value="1"/>
</dbReference>
<keyword evidence="4" id="KW-0012">Acyltransferase</keyword>
<feature type="domain" description="N-acetyltransferase" evidence="6">
    <location>
        <begin position="1"/>
        <end position="157"/>
    </location>
</feature>
<dbReference type="OrthoDB" id="9799147at2"/>
<dbReference type="RefSeq" id="WP_140989795.1">
    <property type="nucleotide sequence ID" value="NZ_VHIQ01000003.1"/>
</dbReference>
<dbReference type="Gene3D" id="3.40.630.30">
    <property type="match status" value="1"/>
</dbReference>
<accession>A0A506PP42</accession>
<evidence type="ECO:0000256" key="4">
    <source>
        <dbReference type="ARBA" id="ARBA00023315"/>
    </source>
</evidence>
<evidence type="ECO:0000259" key="6">
    <source>
        <dbReference type="PROSITE" id="PS51186"/>
    </source>
</evidence>
<name>A0A506PP42_9FLAO</name>
<evidence type="ECO:0000256" key="3">
    <source>
        <dbReference type="ARBA" id="ARBA00022679"/>
    </source>
</evidence>
<protein>
    <submittedName>
        <fullName evidence="7">GNAT family N-acetyltransferase</fullName>
    </submittedName>
</protein>
<evidence type="ECO:0000313" key="7">
    <source>
        <dbReference type="EMBL" id="TPV33920.1"/>
    </source>
</evidence>
<dbReference type="Pfam" id="PF00583">
    <property type="entry name" value="Acetyltransf_1"/>
    <property type="match status" value="1"/>
</dbReference>
<keyword evidence="3 7" id="KW-0808">Transferase</keyword>
<keyword evidence="1" id="KW-0678">Repressor</keyword>
<dbReference type="PANTHER" id="PTHR36449:SF1">
    <property type="entry name" value="ACETYLTRANSFERASE"/>
    <property type="match status" value="1"/>
</dbReference>
<dbReference type="AlphaFoldDB" id="A0A506PP42"/>
<dbReference type="InterPro" id="IPR016181">
    <property type="entry name" value="Acyl_CoA_acyltransferase"/>
</dbReference>
<dbReference type="Proteomes" id="UP000317332">
    <property type="component" value="Unassembled WGS sequence"/>
</dbReference>
<dbReference type="SUPFAM" id="SSF55729">
    <property type="entry name" value="Acyl-CoA N-acyltransferases (Nat)"/>
    <property type="match status" value="1"/>
</dbReference>
<keyword evidence="8" id="KW-1185">Reference proteome</keyword>
<dbReference type="InterPro" id="IPR000182">
    <property type="entry name" value="GNAT_dom"/>
</dbReference>
<evidence type="ECO:0000256" key="2">
    <source>
        <dbReference type="ARBA" id="ARBA00022649"/>
    </source>
</evidence>
<dbReference type="GO" id="GO:0016747">
    <property type="term" value="F:acyltransferase activity, transferring groups other than amino-acyl groups"/>
    <property type="evidence" value="ECO:0007669"/>
    <property type="project" value="InterPro"/>
</dbReference>
<dbReference type="PROSITE" id="PS51186">
    <property type="entry name" value="GNAT"/>
    <property type="match status" value="1"/>
</dbReference>
<evidence type="ECO:0000256" key="1">
    <source>
        <dbReference type="ARBA" id="ARBA00022491"/>
    </source>
</evidence>
<keyword evidence="2" id="KW-1277">Toxin-antitoxin system</keyword>
<evidence type="ECO:0000256" key="5">
    <source>
        <dbReference type="ARBA" id="ARBA00049880"/>
    </source>
</evidence>
<sequence length="163" mass="18614">MDISLLDKTHNRKAFKCEEQQLTEYIHNQVSQDVKKKLAVCFVATDSYKNVIGYYTLTSESLGREQIPEKYIKKVPRNYNAPVILLGRLARDLSAKGTGLGEHLLLDALFRAFTLSEESIGAMAVVVDPINEYAVDFYRKYGFEQLPDSEKMFLPMSTIRQII</sequence>
<evidence type="ECO:0000313" key="8">
    <source>
        <dbReference type="Proteomes" id="UP000317332"/>
    </source>
</evidence>
<dbReference type="EMBL" id="VHIQ01000003">
    <property type="protein sequence ID" value="TPV33920.1"/>
    <property type="molecule type" value="Genomic_DNA"/>
</dbReference>